<comment type="similarity">
    <text evidence="7">Belongs to the folliculin family.</text>
</comment>
<reference evidence="18" key="1">
    <citation type="submission" date="2025-08" db="UniProtKB">
        <authorList>
            <consortium name="RefSeq"/>
        </authorList>
    </citation>
    <scope>IDENTIFICATION</scope>
    <source>
        <tissue evidence="18">Total insect</tissue>
    </source>
</reference>
<keyword evidence="12" id="KW-0206">Cytoskeleton</keyword>
<evidence type="ECO:0000256" key="1">
    <source>
        <dbReference type="ARBA" id="ARBA00004123"/>
    </source>
</evidence>
<keyword evidence="11" id="KW-0472">Membrane</keyword>
<evidence type="ECO:0000256" key="10">
    <source>
        <dbReference type="ARBA" id="ARBA00022490"/>
    </source>
</evidence>
<proteinExistence type="inferred from homology"/>
<dbReference type="Pfam" id="PF11704">
    <property type="entry name" value="Folliculin"/>
    <property type="match status" value="1"/>
</dbReference>
<evidence type="ECO:0000313" key="18">
    <source>
        <dbReference type="RefSeq" id="XP_034250084.1"/>
    </source>
</evidence>
<dbReference type="Proteomes" id="UP000515158">
    <property type="component" value="Unplaced"/>
</dbReference>
<organism evidence="18">
    <name type="scientific">Thrips palmi</name>
    <name type="common">Melon thrips</name>
    <dbReference type="NCBI Taxonomy" id="161013"/>
    <lineage>
        <taxon>Eukaryota</taxon>
        <taxon>Metazoa</taxon>
        <taxon>Ecdysozoa</taxon>
        <taxon>Arthropoda</taxon>
        <taxon>Hexapoda</taxon>
        <taxon>Insecta</taxon>
        <taxon>Pterygota</taxon>
        <taxon>Neoptera</taxon>
        <taxon>Paraneoptera</taxon>
        <taxon>Thysanoptera</taxon>
        <taxon>Terebrantia</taxon>
        <taxon>Thripoidea</taxon>
        <taxon>Thripidae</taxon>
        <taxon>Thrips</taxon>
    </lineage>
</organism>
<comment type="subcellular location">
    <subcellularLocation>
        <location evidence="2">Cell projection</location>
        <location evidence="2">Cilium</location>
    </subcellularLocation>
    <subcellularLocation>
        <location evidence="4">Cytoplasm</location>
        <location evidence="4">Cytoskeleton</location>
        <location evidence="4">Microtubule organizing center</location>
        <location evidence="4">Centrosome</location>
    </subcellularLocation>
    <subcellularLocation>
        <location evidence="3">Cytoplasm</location>
        <location evidence="3">Cytoskeleton</location>
        <location evidence="3">Spindle</location>
    </subcellularLocation>
    <subcellularLocation>
        <location evidence="5">Cytoplasm</location>
        <location evidence="5">Cytosol</location>
    </subcellularLocation>
    <subcellularLocation>
        <location evidence="6">Lysosome membrane</location>
    </subcellularLocation>
    <subcellularLocation>
        <location evidence="1">Nucleus</location>
    </subcellularLocation>
</comment>
<gene>
    <name evidence="18" type="primary">LOC117650637</name>
</gene>
<accession>A0A6P8ZYB6</accession>
<evidence type="ECO:0000256" key="7">
    <source>
        <dbReference type="ARBA" id="ARBA00009987"/>
    </source>
</evidence>
<dbReference type="PANTHER" id="PTHR31441:SF2">
    <property type="entry name" value="FOLLICULIN"/>
    <property type="match status" value="1"/>
</dbReference>
<dbReference type="OrthoDB" id="5599713at2759"/>
<dbReference type="Gene3D" id="1.10.10.1730">
    <property type="entry name" value="Folliculin"/>
    <property type="match status" value="1"/>
</dbReference>
<dbReference type="AlphaFoldDB" id="A0A6P8ZYB6"/>
<keyword evidence="17" id="KW-1185">Reference proteome</keyword>
<evidence type="ECO:0000256" key="14">
    <source>
        <dbReference type="ARBA" id="ARBA00023242"/>
    </source>
</evidence>
<dbReference type="PANTHER" id="PTHR31441">
    <property type="entry name" value="FOLLICULIN FAMILY MEMBER"/>
    <property type="match status" value="1"/>
</dbReference>
<dbReference type="InParanoid" id="A0A6P8ZYB6"/>
<dbReference type="InterPro" id="IPR044886">
    <property type="entry name" value="FLCN_DENN_C_sf"/>
</dbReference>
<dbReference type="GO" id="GO:0005765">
    <property type="term" value="C:lysosomal membrane"/>
    <property type="evidence" value="ECO:0007669"/>
    <property type="project" value="UniProtKB-SubCell"/>
</dbReference>
<keyword evidence="14" id="KW-0539">Nucleus</keyword>
<keyword evidence="15" id="KW-0966">Cell projection</keyword>
<evidence type="ECO:0000256" key="15">
    <source>
        <dbReference type="ARBA" id="ARBA00023273"/>
    </source>
</evidence>
<dbReference type="KEGG" id="tpal:117650637"/>
<dbReference type="GO" id="GO:0005813">
    <property type="term" value="C:centrosome"/>
    <property type="evidence" value="ECO:0007669"/>
    <property type="project" value="UniProtKB-SubCell"/>
</dbReference>
<dbReference type="FunCoup" id="A0A6P8ZYB6">
    <property type="interactions" value="1231"/>
</dbReference>
<evidence type="ECO:0000256" key="5">
    <source>
        <dbReference type="ARBA" id="ARBA00004514"/>
    </source>
</evidence>
<sequence>MNAVVSLCHFCELHGPSVLISTQACRAQNRSSSPKKRTFYGPPDCFQASSFASTSSCEACQPLGNNVYITSDHDTETSYVSSQFPYQSETEALVRQACTRSLSCEVSPGKEGILVFSDDPGLGSSSCCSVLSHTFLIRDCLARGFHRWFSITVLTRDRLLLLNMWPFLEKNISIFVSELQISANKVYEVEQNVRPQRALRLSTAFCSDKSSRPLSELTGSSQVFAQIHLWFVWLLQNAATRLRETLPLVESVIPLDPIEEVQGGLVYVSAKNCLYRSENISDSENSPSCLVKATGPSIKSLATLRLLLGPVNFASIVYCLLVGRQVVVRGQPAVLVASILLTLKTLLPRGCIRLVPFSTNYLPLSECNMLGIDARAAVPQPSPHVARLEVLLPSEGENPEPGNLVDVSKFSFHLKWPGQLPSKWPSFLSKLDRAMQSEFLSERTLMFQIGALRMETLNAARVMHTIENQDKKDSYDSRDKTALLQALGVNLADTDVMSFWSKCCLNM</sequence>
<dbReference type="Pfam" id="PF16692">
    <property type="entry name" value="Folliculin_C"/>
    <property type="match status" value="1"/>
</dbReference>
<name>A0A6P8ZYB6_THRPL</name>
<evidence type="ECO:0000256" key="4">
    <source>
        <dbReference type="ARBA" id="ARBA00004300"/>
    </source>
</evidence>
<evidence type="ECO:0000313" key="17">
    <source>
        <dbReference type="Proteomes" id="UP000515158"/>
    </source>
</evidence>
<evidence type="ECO:0000256" key="12">
    <source>
        <dbReference type="ARBA" id="ARBA00023212"/>
    </source>
</evidence>
<evidence type="ECO:0000256" key="11">
    <source>
        <dbReference type="ARBA" id="ARBA00023136"/>
    </source>
</evidence>
<dbReference type="InterPro" id="IPR021713">
    <property type="entry name" value="Folliculin"/>
</dbReference>
<evidence type="ECO:0000256" key="2">
    <source>
        <dbReference type="ARBA" id="ARBA00004138"/>
    </source>
</evidence>
<dbReference type="InterPro" id="IPR037520">
    <property type="entry name" value="Folliculin/SMCR8_longin"/>
</dbReference>
<dbReference type="GeneID" id="117650637"/>
<dbReference type="GO" id="GO:0005829">
    <property type="term" value="C:cytosol"/>
    <property type="evidence" value="ECO:0007669"/>
    <property type="project" value="UniProtKB-SubCell"/>
</dbReference>
<evidence type="ECO:0000256" key="9">
    <source>
        <dbReference type="ARBA" id="ARBA00022468"/>
    </source>
</evidence>
<evidence type="ECO:0000256" key="6">
    <source>
        <dbReference type="ARBA" id="ARBA00004656"/>
    </source>
</evidence>
<dbReference type="GO" id="GO:0005634">
    <property type="term" value="C:nucleus"/>
    <property type="evidence" value="ECO:0007669"/>
    <property type="project" value="UniProtKB-SubCell"/>
</dbReference>
<feature type="domain" description="UDENN FLCN/SMCR8-type" evidence="16">
    <location>
        <begin position="59"/>
        <end position="505"/>
    </location>
</feature>
<keyword evidence="10" id="KW-0963">Cytoplasm</keyword>
<protein>
    <recommendedName>
        <fullName evidence="8">Folliculin</fullName>
    </recommendedName>
</protein>
<dbReference type="GO" id="GO:0000122">
    <property type="term" value="P:negative regulation of transcription by RNA polymerase II"/>
    <property type="evidence" value="ECO:0007669"/>
    <property type="project" value="TreeGrafter"/>
</dbReference>
<dbReference type="GO" id="GO:1904263">
    <property type="term" value="P:positive regulation of TORC1 signaling"/>
    <property type="evidence" value="ECO:0007669"/>
    <property type="project" value="TreeGrafter"/>
</dbReference>
<dbReference type="GO" id="GO:0005096">
    <property type="term" value="F:GTPase activator activity"/>
    <property type="evidence" value="ECO:0007669"/>
    <property type="project" value="UniProtKB-KW"/>
</dbReference>
<dbReference type="Gene3D" id="3.40.50.12430">
    <property type="match status" value="1"/>
</dbReference>
<evidence type="ECO:0000256" key="13">
    <source>
        <dbReference type="ARBA" id="ARBA00023228"/>
    </source>
</evidence>
<keyword evidence="9" id="KW-0343">GTPase activation</keyword>
<evidence type="ECO:0000259" key="16">
    <source>
        <dbReference type="PROSITE" id="PS51834"/>
    </source>
</evidence>
<evidence type="ECO:0000256" key="8">
    <source>
        <dbReference type="ARBA" id="ARBA00021824"/>
    </source>
</evidence>
<dbReference type="GO" id="GO:0005929">
    <property type="term" value="C:cilium"/>
    <property type="evidence" value="ECO:0007669"/>
    <property type="project" value="UniProtKB-SubCell"/>
</dbReference>
<dbReference type="RefSeq" id="XP_034250084.1">
    <property type="nucleotide sequence ID" value="XM_034394193.1"/>
</dbReference>
<dbReference type="PROSITE" id="PS51834">
    <property type="entry name" value="DENN_FLCN_SMCR8"/>
    <property type="match status" value="1"/>
</dbReference>
<dbReference type="CTD" id="109623"/>
<keyword evidence="13" id="KW-0458">Lysosome</keyword>
<evidence type="ECO:0000256" key="3">
    <source>
        <dbReference type="ARBA" id="ARBA00004186"/>
    </source>
</evidence>
<dbReference type="InterPro" id="IPR032035">
    <property type="entry name" value="Folliculin_DENN"/>
</dbReference>
<dbReference type="GO" id="GO:0005819">
    <property type="term" value="C:spindle"/>
    <property type="evidence" value="ECO:0007669"/>
    <property type="project" value="UniProtKB-SubCell"/>
</dbReference>
<dbReference type="InterPro" id="IPR037521">
    <property type="entry name" value="FLCN/SMCR8_DENN"/>
</dbReference>